<sequence>MRAPTDRLTPTSFRWRPRPRRCPCSWNGSGETSANPAACPDRFQGLRILMFSSPAPTALPGDMLVPAEAALGAAVVFRRSASHGARP</sequence>
<dbReference type="RefSeq" id="WP_397721776.1">
    <property type="nucleotide sequence ID" value="NZ_AP035884.1"/>
</dbReference>
<gene>
    <name evidence="1" type="ORF">SCMC78_34260</name>
</gene>
<name>A0AB33KJJ3_9ACTN</name>
<reference evidence="1" key="1">
    <citation type="submission" date="2024-07" db="EMBL/GenBank/DDBJ databases">
        <title>Complete genome sequences of cellulolytic bacteria, Kitasatospora sp. CMC57 and Streptomyces sp. CMC78, isolated from Japanese agricultural soil.</title>
        <authorList>
            <person name="Hashimoto T."/>
            <person name="Ito M."/>
            <person name="Iwamoto M."/>
            <person name="Fukahori D."/>
            <person name="Shoda T."/>
            <person name="Sakoda M."/>
            <person name="Morohoshi T."/>
            <person name="Mitsuboshi M."/>
            <person name="Nishizawa T."/>
        </authorList>
    </citation>
    <scope>NUCLEOTIDE SEQUENCE</scope>
    <source>
        <strain evidence="1">CMC78</strain>
    </source>
</reference>
<organism evidence="1">
    <name type="scientific">Streptomyces sp. CMC78</name>
    <dbReference type="NCBI Taxonomy" id="3231512"/>
    <lineage>
        <taxon>Bacteria</taxon>
        <taxon>Bacillati</taxon>
        <taxon>Actinomycetota</taxon>
        <taxon>Actinomycetes</taxon>
        <taxon>Kitasatosporales</taxon>
        <taxon>Streptomycetaceae</taxon>
        <taxon>Streptomyces</taxon>
    </lineage>
</organism>
<protein>
    <submittedName>
        <fullName evidence="1">Uncharacterized protein</fullName>
    </submittedName>
</protein>
<dbReference type="KEGG" id="stcm:SCMC78_34260"/>
<evidence type="ECO:0000313" key="1">
    <source>
        <dbReference type="EMBL" id="BFP53619.1"/>
    </source>
</evidence>
<accession>A0AB33KJJ3</accession>
<dbReference type="EMBL" id="AP035884">
    <property type="protein sequence ID" value="BFP53619.1"/>
    <property type="molecule type" value="Genomic_DNA"/>
</dbReference>
<proteinExistence type="predicted"/>
<dbReference type="AlphaFoldDB" id="A0AB33KJJ3"/>